<keyword evidence="2 6" id="KW-0645">Protease</keyword>
<dbReference type="InterPro" id="IPR037045">
    <property type="entry name" value="S8pro/Inhibitor_I9_sf"/>
</dbReference>
<comment type="similarity">
    <text evidence="1 6 7">Belongs to the peptidase S8 family.</text>
</comment>
<dbReference type="InterPro" id="IPR015500">
    <property type="entry name" value="Peptidase_S8_subtilisin-rel"/>
</dbReference>
<feature type="domain" description="CARDB" evidence="9">
    <location>
        <begin position="392"/>
        <end position="489"/>
    </location>
</feature>
<dbReference type="Pfam" id="PF07705">
    <property type="entry name" value="CARDB"/>
    <property type="match status" value="1"/>
</dbReference>
<dbReference type="EMBL" id="MSDW01000001">
    <property type="protein sequence ID" value="OKY79019.1"/>
    <property type="molecule type" value="Genomic_DNA"/>
</dbReference>
<evidence type="ECO:0000256" key="4">
    <source>
        <dbReference type="ARBA" id="ARBA00022801"/>
    </source>
</evidence>
<dbReference type="SUPFAM" id="SSF52743">
    <property type="entry name" value="Subtilisin-like"/>
    <property type="match status" value="1"/>
</dbReference>
<organism evidence="10 11">
    <name type="scientific">Methanohalarchaeum thermophilum</name>
    <dbReference type="NCBI Taxonomy" id="1903181"/>
    <lineage>
        <taxon>Archaea</taxon>
        <taxon>Methanobacteriati</taxon>
        <taxon>Methanobacteriota</taxon>
        <taxon>Methanonatronarchaeia</taxon>
        <taxon>Methanonatronarchaeales</taxon>
        <taxon>Methanonatronarchaeaceae</taxon>
        <taxon>Candidatus Methanohalarchaeum</taxon>
    </lineage>
</organism>
<dbReference type="SMR" id="A0A1Q6DXC0"/>
<keyword evidence="4 6" id="KW-0378">Hydrolase</keyword>
<dbReference type="Pfam" id="PF00082">
    <property type="entry name" value="Peptidase_S8"/>
    <property type="match status" value="1"/>
</dbReference>
<evidence type="ECO:0000256" key="3">
    <source>
        <dbReference type="ARBA" id="ARBA00022723"/>
    </source>
</evidence>
<keyword evidence="3" id="KW-0479">Metal-binding</keyword>
<name>A0A1Q6DXC0_METT1</name>
<dbReference type="InterPro" id="IPR022398">
    <property type="entry name" value="Peptidase_S8_His-AS"/>
</dbReference>
<dbReference type="InterPro" id="IPR034202">
    <property type="entry name" value="Subtilisin_Carlsberg-like"/>
</dbReference>
<dbReference type="SUPFAM" id="SSF54897">
    <property type="entry name" value="Protease propeptides/inhibitors"/>
    <property type="match status" value="1"/>
</dbReference>
<dbReference type="PANTHER" id="PTHR43806:SF11">
    <property type="entry name" value="CEREVISIN-RELATED"/>
    <property type="match status" value="1"/>
</dbReference>
<evidence type="ECO:0000256" key="6">
    <source>
        <dbReference type="PROSITE-ProRule" id="PRU01240"/>
    </source>
</evidence>
<evidence type="ECO:0000256" key="1">
    <source>
        <dbReference type="ARBA" id="ARBA00011073"/>
    </source>
</evidence>
<evidence type="ECO:0000259" key="8">
    <source>
        <dbReference type="Pfam" id="PF00082"/>
    </source>
</evidence>
<dbReference type="InParanoid" id="A0A1Q6DXC0"/>
<dbReference type="Gene3D" id="2.60.40.10">
    <property type="entry name" value="Immunoglobulins"/>
    <property type="match status" value="1"/>
</dbReference>
<dbReference type="PROSITE" id="PS00137">
    <property type="entry name" value="SUBTILASE_HIS"/>
    <property type="match status" value="1"/>
</dbReference>
<reference evidence="10" key="1">
    <citation type="submission" date="2016-12" db="EMBL/GenBank/DDBJ databases">
        <title>Discovery of methanogenic haloarchaea.</title>
        <authorList>
            <person name="Sorokin D.Y."/>
            <person name="Makarova K.S."/>
            <person name="Abbas B."/>
            <person name="Ferrer M."/>
            <person name="Golyshin P.N."/>
        </authorList>
    </citation>
    <scope>NUCLEOTIDE SEQUENCE [LARGE SCALE GENOMIC DNA]</scope>
    <source>
        <strain evidence="10">HMET1</strain>
    </source>
</reference>
<evidence type="ECO:0000256" key="7">
    <source>
        <dbReference type="RuleBase" id="RU003355"/>
    </source>
</evidence>
<dbReference type="GO" id="GO:0006508">
    <property type="term" value="P:proteolysis"/>
    <property type="evidence" value="ECO:0007669"/>
    <property type="project" value="UniProtKB-KW"/>
</dbReference>
<evidence type="ECO:0000256" key="2">
    <source>
        <dbReference type="ARBA" id="ARBA00022670"/>
    </source>
</evidence>
<evidence type="ECO:0000313" key="10">
    <source>
        <dbReference type="EMBL" id="OKY79019.1"/>
    </source>
</evidence>
<accession>A0A1Q6DXC0</accession>
<feature type="active site" description="Charge relay system" evidence="6">
    <location>
        <position position="148"/>
    </location>
</feature>
<dbReference type="STRING" id="1903181.BTN85_1525"/>
<dbReference type="InterPro" id="IPR000209">
    <property type="entry name" value="Peptidase_S8/S53_dom"/>
</dbReference>
<gene>
    <name evidence="10" type="ORF">BTN85_1525</name>
</gene>
<keyword evidence="5 6" id="KW-0720">Serine protease</keyword>
<feature type="active site" description="Charge relay system" evidence="6">
    <location>
        <position position="115"/>
    </location>
</feature>
<dbReference type="InterPro" id="IPR013783">
    <property type="entry name" value="Ig-like_fold"/>
</dbReference>
<dbReference type="Gene3D" id="3.30.70.80">
    <property type="entry name" value="Peptidase S8 propeptide/proteinase inhibitor I9"/>
    <property type="match status" value="1"/>
</dbReference>
<dbReference type="PROSITE" id="PS00136">
    <property type="entry name" value="SUBTILASE_ASP"/>
    <property type="match status" value="1"/>
</dbReference>
<evidence type="ECO:0000256" key="5">
    <source>
        <dbReference type="ARBA" id="ARBA00022825"/>
    </source>
</evidence>
<feature type="active site" description="Charge relay system" evidence="6">
    <location>
        <position position="322"/>
    </location>
</feature>
<dbReference type="GO" id="GO:0004252">
    <property type="term" value="F:serine-type endopeptidase activity"/>
    <property type="evidence" value="ECO:0007669"/>
    <property type="project" value="UniProtKB-UniRule"/>
</dbReference>
<dbReference type="Gene3D" id="3.40.50.200">
    <property type="entry name" value="Peptidase S8/S53 domain"/>
    <property type="match status" value="1"/>
</dbReference>
<dbReference type="PROSITE" id="PS51892">
    <property type="entry name" value="SUBTILASE"/>
    <property type="match status" value="1"/>
</dbReference>
<dbReference type="PANTHER" id="PTHR43806">
    <property type="entry name" value="PEPTIDASE S8"/>
    <property type="match status" value="1"/>
</dbReference>
<feature type="domain" description="Peptidase S8/S53" evidence="8">
    <location>
        <begin position="106"/>
        <end position="371"/>
    </location>
</feature>
<keyword evidence="11" id="KW-1185">Reference proteome</keyword>
<sequence>MPLQSNVDNSKEKVIIGFNNEIKTSTIKNQNGEVTHKFEFIKAVSAKIPAQAKNALKKNPNIEYIEKDRKVEALGETLPWGIDRIDAEKVWGDSDGTKEVTKNNNGSGVQVAIIDTGIDYTHPDLDENYLDGYDFVNGDDDPKDDNGHGTHVAGTIAAIDNTEGVIGAAPKVGIYSIKALDDEGSGYISDIVAGIEWAIENDAEVVSMSLGASSEDESLKNAVNKAYQNGTLPIAAAGNNGDGDASTNEWSYPAAYDSVIAVGATDKNNDVASFSNSGPYLEVVAPGVKILSTMPTYDVSMTSSGPPWTLYDKNYDELSGTSMACPHVSGTAALVYSAGVEDYDGDGNTADDVREILNSTADDLGINENLQGEGIINATNAINNVEPIEKHDIAVAAINTTNEVIQGEETNIIVTVENQGTYLENSNITLTDEHDQEEIGNKSIELDAGDSTTYEFTWDTTGEDTTNHTLNASIDPVENETEISDNSENTTVKVEEPSLDTPEIDNFSITEVNSPSPHVEFEINWKVSDDGGNLKTVEITLVENDTDNVVDSETIDISGSIASDITTVKDKHAEGDGKKYEITLIVTDNNSNQAESTKRTEES</sequence>
<dbReference type="PROSITE" id="PS00138">
    <property type="entry name" value="SUBTILASE_SER"/>
    <property type="match status" value="1"/>
</dbReference>
<dbReference type="AlphaFoldDB" id="A0A1Q6DXC0"/>
<dbReference type="InterPro" id="IPR011635">
    <property type="entry name" value="CARDB"/>
</dbReference>
<dbReference type="InterPro" id="IPR023828">
    <property type="entry name" value="Peptidase_S8_Ser-AS"/>
</dbReference>
<dbReference type="PRINTS" id="PR00723">
    <property type="entry name" value="SUBTILISIN"/>
</dbReference>
<protein>
    <submittedName>
        <fullName evidence="10">Subtilisin-like serine protease</fullName>
    </submittedName>
</protein>
<evidence type="ECO:0000313" key="11">
    <source>
        <dbReference type="Proteomes" id="UP000185744"/>
    </source>
</evidence>
<dbReference type="InterPro" id="IPR023827">
    <property type="entry name" value="Peptidase_S8_Asp-AS"/>
</dbReference>
<proteinExistence type="inferred from homology"/>
<evidence type="ECO:0000259" key="9">
    <source>
        <dbReference type="Pfam" id="PF07705"/>
    </source>
</evidence>
<dbReference type="Proteomes" id="UP000185744">
    <property type="component" value="Unassembled WGS sequence"/>
</dbReference>
<dbReference type="GO" id="GO:0046872">
    <property type="term" value="F:metal ion binding"/>
    <property type="evidence" value="ECO:0007669"/>
    <property type="project" value="UniProtKB-KW"/>
</dbReference>
<dbReference type="CDD" id="cd07477">
    <property type="entry name" value="Peptidases_S8_Subtilisin_subset"/>
    <property type="match status" value="1"/>
</dbReference>
<comment type="caution">
    <text evidence="10">The sequence shown here is derived from an EMBL/GenBank/DDBJ whole genome shotgun (WGS) entry which is preliminary data.</text>
</comment>
<dbReference type="InterPro" id="IPR050131">
    <property type="entry name" value="Peptidase_S8_subtilisin-like"/>
</dbReference>
<dbReference type="InterPro" id="IPR036852">
    <property type="entry name" value="Peptidase_S8/S53_dom_sf"/>
</dbReference>